<proteinExistence type="inferred from homology"/>
<comment type="caution">
    <text evidence="10">The sequence shown here is derived from an EMBL/GenBank/DDBJ whole genome shotgun (WGS) entry which is preliminary data.</text>
</comment>
<dbReference type="CDD" id="cd06579">
    <property type="entry name" value="TM_PBP1_transp_AraH_like"/>
    <property type="match status" value="1"/>
</dbReference>
<evidence type="ECO:0000256" key="6">
    <source>
        <dbReference type="ARBA" id="ARBA00022692"/>
    </source>
</evidence>
<feature type="transmembrane region" description="Helical" evidence="9">
    <location>
        <begin position="247"/>
        <end position="280"/>
    </location>
</feature>
<dbReference type="Proteomes" id="UP000018211">
    <property type="component" value="Unassembled WGS sequence"/>
</dbReference>
<evidence type="ECO:0000256" key="2">
    <source>
        <dbReference type="ARBA" id="ARBA00007942"/>
    </source>
</evidence>
<evidence type="ECO:0000256" key="1">
    <source>
        <dbReference type="ARBA" id="ARBA00004429"/>
    </source>
</evidence>
<dbReference type="PANTHER" id="PTHR32196:SF21">
    <property type="entry name" value="ABC TRANSPORTER PERMEASE PROTEIN YPHD-RELATED"/>
    <property type="match status" value="1"/>
</dbReference>
<organism evidence="10 11">
    <name type="scientific">Vibrio nigripulchritudo SOn1</name>
    <dbReference type="NCBI Taxonomy" id="1238450"/>
    <lineage>
        <taxon>Bacteria</taxon>
        <taxon>Pseudomonadati</taxon>
        <taxon>Pseudomonadota</taxon>
        <taxon>Gammaproteobacteria</taxon>
        <taxon>Vibrionales</taxon>
        <taxon>Vibrionaceae</taxon>
        <taxon>Vibrio</taxon>
    </lineage>
</organism>
<evidence type="ECO:0000256" key="5">
    <source>
        <dbReference type="ARBA" id="ARBA00022519"/>
    </source>
</evidence>
<dbReference type="EMBL" id="CAOF01000133">
    <property type="protein sequence ID" value="CCO47870.1"/>
    <property type="molecule type" value="Genomic_DNA"/>
</dbReference>
<protein>
    <submittedName>
        <fullName evidence="10">D-ribose transporter subunit membrane component of ABC superfamily</fullName>
    </submittedName>
</protein>
<evidence type="ECO:0000313" key="10">
    <source>
        <dbReference type="EMBL" id="CCO47870.1"/>
    </source>
</evidence>
<feature type="transmembrane region" description="Helical" evidence="9">
    <location>
        <begin position="117"/>
        <end position="140"/>
    </location>
</feature>
<evidence type="ECO:0000256" key="8">
    <source>
        <dbReference type="ARBA" id="ARBA00023136"/>
    </source>
</evidence>
<feature type="transmembrane region" description="Helical" evidence="9">
    <location>
        <begin position="52"/>
        <end position="79"/>
    </location>
</feature>
<dbReference type="PANTHER" id="PTHR32196">
    <property type="entry name" value="ABC TRANSPORTER PERMEASE PROTEIN YPHD-RELATED-RELATED"/>
    <property type="match status" value="1"/>
</dbReference>
<comment type="subcellular location">
    <subcellularLocation>
        <location evidence="1">Cell inner membrane</location>
        <topology evidence="1">Multi-pass membrane protein</topology>
    </subcellularLocation>
</comment>
<evidence type="ECO:0000256" key="3">
    <source>
        <dbReference type="ARBA" id="ARBA00022448"/>
    </source>
</evidence>
<feature type="transmembrane region" description="Helical" evidence="9">
    <location>
        <begin position="91"/>
        <end position="111"/>
    </location>
</feature>
<keyword evidence="6 9" id="KW-0812">Transmembrane</keyword>
<feature type="transmembrane region" description="Helical" evidence="9">
    <location>
        <begin position="161"/>
        <end position="182"/>
    </location>
</feature>
<keyword evidence="5" id="KW-0997">Cell inner membrane</keyword>
<evidence type="ECO:0000313" key="11">
    <source>
        <dbReference type="Proteomes" id="UP000018211"/>
    </source>
</evidence>
<dbReference type="RefSeq" id="WP_022612534.1">
    <property type="nucleotide sequence ID" value="NZ_LK391965.1"/>
</dbReference>
<dbReference type="GO" id="GO:0005886">
    <property type="term" value="C:plasma membrane"/>
    <property type="evidence" value="ECO:0007669"/>
    <property type="project" value="UniProtKB-SubCell"/>
</dbReference>
<sequence>MVNKERVISLMRSNGLLIAFLFFLAVVAMNAPSFLTANNILDVMRQVSITGMMAVGATFVVICARLDLSVGSMLTLLTVVMVDLHNQLGPLPAIIITLACGVFIGAVNGFFVGVMGLNALIVTLAMLSLLQGLTLLYSGGANVNVSDSQTTWFAFFGREEIFNIPVPVWIFFSSALIASFALKKTSFGRTVYAVGGNEISSMFSGIGTSRCVLITFVISGLTTAIASIIMASRVMGAQNTIGQGYELTVLAGIILGGTSLLGGSGTIWRSVIGICMLGFIQNGLLLLGFPYYVQWLVTWVIIIVAVWIDLAAQRGRVIA</sequence>
<comment type="similarity">
    <text evidence="2">Belongs to the binding-protein-dependent transport system permease family. AraH/RbsC subfamily.</text>
</comment>
<evidence type="ECO:0000256" key="7">
    <source>
        <dbReference type="ARBA" id="ARBA00022989"/>
    </source>
</evidence>
<dbReference type="GO" id="GO:0022857">
    <property type="term" value="F:transmembrane transporter activity"/>
    <property type="evidence" value="ECO:0007669"/>
    <property type="project" value="InterPro"/>
</dbReference>
<gene>
    <name evidence="10" type="primary">rbsC</name>
    <name evidence="10" type="ORF">VIBNISOn1_410022</name>
</gene>
<feature type="transmembrane region" description="Helical" evidence="9">
    <location>
        <begin position="292"/>
        <end position="312"/>
    </location>
</feature>
<feature type="transmembrane region" description="Helical" evidence="9">
    <location>
        <begin position="212"/>
        <end position="235"/>
    </location>
</feature>
<dbReference type="Pfam" id="PF02653">
    <property type="entry name" value="BPD_transp_2"/>
    <property type="match status" value="1"/>
</dbReference>
<evidence type="ECO:0000256" key="9">
    <source>
        <dbReference type="SAM" id="Phobius"/>
    </source>
</evidence>
<accession>A0AAV2VT91</accession>
<dbReference type="InterPro" id="IPR001851">
    <property type="entry name" value="ABC_transp_permease"/>
</dbReference>
<reference evidence="10 11" key="1">
    <citation type="journal article" date="2013" name="ISME J.">
        <title>Comparative genomics of pathogenic lineages of Vibrio nigripulchritudo identifies virulence-associated traits.</title>
        <authorList>
            <person name="Goudenege D."/>
            <person name="Labreuche Y."/>
            <person name="Krin E."/>
            <person name="Ansquer D."/>
            <person name="Mangenot S."/>
            <person name="Calteau A."/>
            <person name="Medigue C."/>
            <person name="Mazel D."/>
            <person name="Polz M.F."/>
            <person name="Le Roux F."/>
        </authorList>
    </citation>
    <scope>NUCLEOTIDE SEQUENCE [LARGE SCALE GENOMIC DNA]</scope>
    <source>
        <strain evidence="10 11">SOn1</strain>
    </source>
</reference>
<keyword evidence="7 9" id="KW-1133">Transmembrane helix</keyword>
<dbReference type="AlphaFoldDB" id="A0AAV2VT91"/>
<evidence type="ECO:0000256" key="4">
    <source>
        <dbReference type="ARBA" id="ARBA00022475"/>
    </source>
</evidence>
<keyword evidence="4" id="KW-1003">Cell membrane</keyword>
<keyword evidence="3" id="KW-0813">Transport</keyword>
<keyword evidence="8 9" id="KW-0472">Membrane</keyword>
<name>A0AAV2VT91_9VIBR</name>